<feature type="transmembrane region" description="Helical" evidence="1">
    <location>
        <begin position="194"/>
        <end position="213"/>
    </location>
</feature>
<dbReference type="NCBIfam" id="TIGR03370">
    <property type="entry name" value="VPLPA-CTERM"/>
    <property type="match status" value="1"/>
</dbReference>
<dbReference type="STRING" id="364200.SAMN04488515_1451"/>
<keyword evidence="4" id="KW-1185">Reference proteome</keyword>
<protein>
    <submittedName>
        <fullName evidence="3">VPLPA-CTERM protein sorting domain-containing protein</fullName>
    </submittedName>
</protein>
<keyword evidence="1" id="KW-0812">Transmembrane</keyword>
<dbReference type="Proteomes" id="UP000199167">
    <property type="component" value="Unassembled WGS sequence"/>
</dbReference>
<dbReference type="EMBL" id="FOIZ01000001">
    <property type="protein sequence ID" value="SEW18257.1"/>
    <property type="molecule type" value="Genomic_DNA"/>
</dbReference>
<dbReference type="Gene3D" id="2.60.120.260">
    <property type="entry name" value="Galactose-binding domain-like"/>
    <property type="match status" value="1"/>
</dbReference>
<evidence type="ECO:0000313" key="3">
    <source>
        <dbReference type="EMBL" id="SEW18257.1"/>
    </source>
</evidence>
<name>A0A1I0PUX3_9RHOB</name>
<sequence>MSFFKTTLLAATTAVLATAGSAATITNGSFEDIGSGTLNNSGWNIFASVPGWTGHPNIEIQSDKTLGSIDAQDGDYYAELDTNQNSTISQDLFLGAGSYILSFYYSPRVNATPTTTNDLVFEVVSQSFGSLLFNSISGAPNPAYPHGKWTQVTANFTLVEDDDVSLFFSAVGEQRTAGCGDCGALIDNVSLSAVPLPVGVLLLLTGLGALGAARRRKTA</sequence>
<keyword evidence="1" id="KW-0472">Membrane</keyword>
<evidence type="ECO:0000313" key="4">
    <source>
        <dbReference type="Proteomes" id="UP000199167"/>
    </source>
</evidence>
<organism evidence="3 4">
    <name type="scientific">Cognatiyoonia koreensis</name>
    <dbReference type="NCBI Taxonomy" id="364200"/>
    <lineage>
        <taxon>Bacteria</taxon>
        <taxon>Pseudomonadati</taxon>
        <taxon>Pseudomonadota</taxon>
        <taxon>Alphaproteobacteria</taxon>
        <taxon>Rhodobacterales</taxon>
        <taxon>Paracoccaceae</taxon>
        <taxon>Cognatiyoonia</taxon>
    </lineage>
</organism>
<dbReference type="AlphaFoldDB" id="A0A1I0PUX3"/>
<keyword evidence="1" id="KW-1133">Transmembrane helix</keyword>
<keyword evidence="2" id="KW-0732">Signal</keyword>
<dbReference type="RefSeq" id="WP_089992128.1">
    <property type="nucleotide sequence ID" value="NZ_FOIZ01000001.1"/>
</dbReference>
<feature type="chain" id="PRO_5011520512" evidence="2">
    <location>
        <begin position="23"/>
        <end position="219"/>
    </location>
</feature>
<feature type="signal peptide" evidence="2">
    <location>
        <begin position="1"/>
        <end position="22"/>
    </location>
</feature>
<accession>A0A1I0PUX3</accession>
<dbReference type="OrthoDB" id="7870719at2"/>
<proteinExistence type="predicted"/>
<gene>
    <name evidence="3" type="ORF">SAMN04488515_1451</name>
</gene>
<evidence type="ECO:0000256" key="1">
    <source>
        <dbReference type="SAM" id="Phobius"/>
    </source>
</evidence>
<dbReference type="InterPro" id="IPR022472">
    <property type="entry name" value="VPLPA-CTERM"/>
</dbReference>
<evidence type="ECO:0000256" key="2">
    <source>
        <dbReference type="SAM" id="SignalP"/>
    </source>
</evidence>
<reference evidence="3 4" key="1">
    <citation type="submission" date="2016-10" db="EMBL/GenBank/DDBJ databases">
        <authorList>
            <person name="de Groot N.N."/>
        </authorList>
    </citation>
    <scope>NUCLEOTIDE SEQUENCE [LARGE SCALE GENOMIC DNA]</scope>
    <source>
        <strain evidence="3 4">DSM 17925</strain>
    </source>
</reference>